<feature type="transmembrane region" description="Helical" evidence="6">
    <location>
        <begin position="351"/>
        <end position="370"/>
    </location>
</feature>
<feature type="transmembrane region" description="Helical" evidence="6">
    <location>
        <begin position="407"/>
        <end position="431"/>
    </location>
</feature>
<evidence type="ECO:0000259" key="7">
    <source>
        <dbReference type="PROSITE" id="PS50850"/>
    </source>
</evidence>
<protein>
    <recommendedName>
        <fullName evidence="7">Major facilitator superfamily (MFS) profile domain-containing protein</fullName>
    </recommendedName>
</protein>
<feature type="transmembrane region" description="Helical" evidence="6">
    <location>
        <begin position="376"/>
        <end position="400"/>
    </location>
</feature>
<organism evidence="8 9">
    <name type="scientific">Iphiclides podalirius</name>
    <name type="common">scarce swallowtail</name>
    <dbReference type="NCBI Taxonomy" id="110791"/>
    <lineage>
        <taxon>Eukaryota</taxon>
        <taxon>Metazoa</taxon>
        <taxon>Ecdysozoa</taxon>
        <taxon>Arthropoda</taxon>
        <taxon>Hexapoda</taxon>
        <taxon>Insecta</taxon>
        <taxon>Pterygota</taxon>
        <taxon>Neoptera</taxon>
        <taxon>Endopterygota</taxon>
        <taxon>Lepidoptera</taxon>
        <taxon>Glossata</taxon>
        <taxon>Ditrysia</taxon>
        <taxon>Papilionoidea</taxon>
        <taxon>Papilionidae</taxon>
        <taxon>Papilioninae</taxon>
        <taxon>Iphiclides</taxon>
    </lineage>
</organism>
<dbReference type="InterPro" id="IPR020846">
    <property type="entry name" value="MFS_dom"/>
</dbReference>
<keyword evidence="3 6" id="KW-0812">Transmembrane</keyword>
<dbReference type="Pfam" id="PF07690">
    <property type="entry name" value="MFS_1"/>
    <property type="match status" value="1"/>
</dbReference>
<feature type="non-terminal residue" evidence="8">
    <location>
        <position position="1"/>
    </location>
</feature>
<comment type="subcellular location">
    <subcellularLocation>
        <location evidence="1">Membrane</location>
        <topology evidence="1">Multi-pass membrane protein</topology>
    </subcellularLocation>
</comment>
<feature type="transmembrane region" description="Helical" evidence="6">
    <location>
        <begin position="437"/>
        <end position="457"/>
    </location>
</feature>
<evidence type="ECO:0000313" key="9">
    <source>
        <dbReference type="Proteomes" id="UP000837857"/>
    </source>
</evidence>
<evidence type="ECO:0000256" key="3">
    <source>
        <dbReference type="ARBA" id="ARBA00022692"/>
    </source>
</evidence>
<dbReference type="Gene3D" id="1.20.1250.20">
    <property type="entry name" value="MFS general substrate transporter like domains"/>
    <property type="match status" value="1"/>
</dbReference>
<name>A0ABN8HWC3_9NEOP</name>
<gene>
    <name evidence="8" type="ORF">IPOD504_LOCUS2329</name>
</gene>
<dbReference type="Proteomes" id="UP000837857">
    <property type="component" value="Chromosome 12"/>
</dbReference>
<keyword evidence="5 6" id="KW-0472">Membrane</keyword>
<evidence type="ECO:0000256" key="1">
    <source>
        <dbReference type="ARBA" id="ARBA00004141"/>
    </source>
</evidence>
<dbReference type="InterPro" id="IPR036259">
    <property type="entry name" value="MFS_trans_sf"/>
</dbReference>
<keyword evidence="2" id="KW-0813">Transport</keyword>
<feature type="transmembrane region" description="Helical" evidence="6">
    <location>
        <begin position="168"/>
        <end position="188"/>
    </location>
</feature>
<feature type="transmembrane region" description="Helical" evidence="6">
    <location>
        <begin position="67"/>
        <end position="86"/>
    </location>
</feature>
<dbReference type="PANTHER" id="PTHR23511:SF35">
    <property type="entry name" value="MAJOR FACILITATOR SUPERFAMILY (MFS) PROFILE DOMAIN-CONTAINING PROTEIN"/>
    <property type="match status" value="1"/>
</dbReference>
<dbReference type="InterPro" id="IPR011701">
    <property type="entry name" value="MFS"/>
</dbReference>
<proteinExistence type="predicted"/>
<feature type="transmembrane region" description="Helical" evidence="6">
    <location>
        <begin position="125"/>
        <end position="148"/>
    </location>
</feature>
<feature type="transmembrane region" description="Helical" evidence="6">
    <location>
        <begin position="316"/>
        <end position="339"/>
    </location>
</feature>
<accession>A0ABN8HWC3</accession>
<evidence type="ECO:0000256" key="6">
    <source>
        <dbReference type="SAM" id="Phobius"/>
    </source>
</evidence>
<dbReference type="PANTHER" id="PTHR23511">
    <property type="entry name" value="SYNAPTIC VESICLE GLYCOPROTEIN 2"/>
    <property type="match status" value="1"/>
</dbReference>
<evidence type="ECO:0000256" key="5">
    <source>
        <dbReference type="ARBA" id="ARBA00023136"/>
    </source>
</evidence>
<keyword evidence="9" id="KW-1185">Reference proteome</keyword>
<reference evidence="8" key="1">
    <citation type="submission" date="2022-03" db="EMBL/GenBank/DDBJ databases">
        <authorList>
            <person name="Martin H S."/>
        </authorList>
    </citation>
    <scope>NUCLEOTIDE SEQUENCE</scope>
</reference>
<sequence>MTCYAGFTIIAYVCIAFGSTIIIPASACELNTTNSQQGYIAAGPLVGIILGGVVGGYLGDKFGRRRVLLIALITAAIINGIASISVNWVMLMILQSIASFCAAGEYSLSMTILSESVPMAKRNLVVLLVTSIFLMAQGVMAVLAIPIIPLPFSNYISALDIYWNSWRTLLLVYSAPSLVSAAWLAFMLESPKYLFTQGREEEALKIIRTIHRLNKGKSAGELQITGLVTDAQQINGPASSKDQIVPLFKLPLVKYTIIVTALHMFQQVGSFQIWLPTIANQFIQIVETGEGTDKSLCAIINDSLEAPPNPDIAPCALNVVALLMVLLVCVAQSVANALLSLIVNRVGRRNMAMGVTATCGLAGVLVNLVPNAYGSVAFFIIFLLGILVIGLYTAIAVALFPTQLRALAVALTMTGGRIGTFASVQILNLMLVTNCNAGFYLFCAIFASSAIIAAFLPDDRRLQTQRKPEAKNTE</sequence>
<feature type="domain" description="Major facilitator superfamily (MFS) profile" evidence="7">
    <location>
        <begin position="1"/>
        <end position="461"/>
    </location>
</feature>
<evidence type="ECO:0000256" key="2">
    <source>
        <dbReference type="ARBA" id="ARBA00022448"/>
    </source>
</evidence>
<evidence type="ECO:0000256" key="4">
    <source>
        <dbReference type="ARBA" id="ARBA00022989"/>
    </source>
</evidence>
<keyword evidence="4 6" id="KW-1133">Transmembrane helix</keyword>
<dbReference type="PROSITE" id="PS50850">
    <property type="entry name" value="MFS"/>
    <property type="match status" value="1"/>
</dbReference>
<evidence type="ECO:0000313" key="8">
    <source>
        <dbReference type="EMBL" id="CAH2040157.1"/>
    </source>
</evidence>
<dbReference type="SUPFAM" id="SSF103473">
    <property type="entry name" value="MFS general substrate transporter"/>
    <property type="match status" value="1"/>
</dbReference>
<feature type="transmembrane region" description="Helical" evidence="6">
    <location>
        <begin position="39"/>
        <end position="58"/>
    </location>
</feature>
<feature type="transmembrane region" description="Helical" evidence="6">
    <location>
        <begin position="7"/>
        <end position="27"/>
    </location>
</feature>
<dbReference type="EMBL" id="OW152824">
    <property type="protein sequence ID" value="CAH2040157.1"/>
    <property type="molecule type" value="Genomic_DNA"/>
</dbReference>